<keyword evidence="3" id="KW-0732">Signal</keyword>
<dbReference type="InterPro" id="IPR013320">
    <property type="entry name" value="ConA-like_dom_sf"/>
</dbReference>
<feature type="transmembrane region" description="Helical" evidence="2">
    <location>
        <begin position="586"/>
        <end position="609"/>
    </location>
</feature>
<evidence type="ECO:0000259" key="4">
    <source>
        <dbReference type="Pfam" id="PF07699"/>
    </source>
</evidence>
<keyword evidence="2" id="KW-1133">Transmembrane helix</keyword>
<feature type="compositionally biased region" description="Low complexity" evidence="1">
    <location>
        <begin position="1754"/>
        <end position="1768"/>
    </location>
</feature>
<gene>
    <name evidence="5" type="ORF">RS030_81274</name>
</gene>
<evidence type="ECO:0000313" key="6">
    <source>
        <dbReference type="Proteomes" id="UP001311799"/>
    </source>
</evidence>
<evidence type="ECO:0000256" key="1">
    <source>
        <dbReference type="SAM" id="MobiDB-lite"/>
    </source>
</evidence>
<feature type="transmembrane region" description="Helical" evidence="2">
    <location>
        <begin position="292"/>
        <end position="315"/>
    </location>
</feature>
<feature type="transmembrane region" description="Helical" evidence="2">
    <location>
        <begin position="409"/>
        <end position="429"/>
    </location>
</feature>
<dbReference type="Gene3D" id="2.10.50.10">
    <property type="entry name" value="Tumor Necrosis Factor Receptor, subunit A, domain 2"/>
    <property type="match status" value="1"/>
</dbReference>
<feature type="region of interest" description="Disordered" evidence="1">
    <location>
        <begin position="1320"/>
        <end position="1342"/>
    </location>
</feature>
<evidence type="ECO:0000256" key="3">
    <source>
        <dbReference type="SAM" id="SignalP"/>
    </source>
</evidence>
<feature type="domain" description="Tyrosine-protein kinase ephrin type A/B receptor-like" evidence="4">
    <location>
        <begin position="71"/>
        <end position="115"/>
    </location>
</feature>
<evidence type="ECO:0000256" key="2">
    <source>
        <dbReference type="SAM" id="Phobius"/>
    </source>
</evidence>
<reference evidence="5 6" key="1">
    <citation type="submission" date="2023-10" db="EMBL/GenBank/DDBJ databases">
        <title>Comparative genomics analysis reveals potential genetic determinants of host preference in Cryptosporidium xiaoi.</title>
        <authorList>
            <person name="Xiao L."/>
            <person name="Li J."/>
        </authorList>
    </citation>
    <scope>NUCLEOTIDE SEQUENCE [LARGE SCALE GENOMIC DNA]</scope>
    <source>
        <strain evidence="5 6">52996</strain>
    </source>
</reference>
<evidence type="ECO:0000313" key="5">
    <source>
        <dbReference type="EMBL" id="KAK6587677.1"/>
    </source>
</evidence>
<feature type="transmembrane region" description="Helical" evidence="2">
    <location>
        <begin position="362"/>
        <end position="388"/>
    </location>
</feature>
<proteinExistence type="predicted"/>
<feature type="transmembrane region" description="Helical" evidence="2">
    <location>
        <begin position="327"/>
        <end position="350"/>
    </location>
</feature>
<dbReference type="EMBL" id="JAWDEY010000036">
    <property type="protein sequence ID" value="KAK6587677.1"/>
    <property type="molecule type" value="Genomic_DNA"/>
</dbReference>
<feature type="transmembrane region" description="Helical" evidence="2">
    <location>
        <begin position="257"/>
        <end position="280"/>
    </location>
</feature>
<feature type="region of interest" description="Disordered" evidence="1">
    <location>
        <begin position="1692"/>
        <end position="1719"/>
    </location>
</feature>
<dbReference type="CDD" id="cd00185">
    <property type="entry name" value="TNFRSF"/>
    <property type="match status" value="1"/>
</dbReference>
<feature type="transmembrane region" description="Helical" evidence="2">
    <location>
        <begin position="726"/>
        <end position="749"/>
    </location>
</feature>
<feature type="chain" id="PRO_5043990294" evidence="3">
    <location>
        <begin position="27"/>
        <end position="2854"/>
    </location>
</feature>
<feature type="region of interest" description="Disordered" evidence="1">
    <location>
        <begin position="1750"/>
        <end position="1773"/>
    </location>
</feature>
<sequence length="2854" mass="327149">MLLCERFLQYSLILLAILWNIVGIEGTTENNCPIGYVKKEDSCILCPEGTYSNSETGECDPCGVGKYSYPGSYSRSLCFDCPIGFYSEEEKVSFCKNCPDLQITDGIGATSPNDCYCFPGYKEKNLRDGACIKCNESEWCYQSHSKSGGFWNVASYCLSIDLNEFDSNSLTNYLCNDKSILSSKPANFLLPCYGKESQCESLIRNDDLINDNNVDSMLVSKCTEGNTGILCDGCSKGYAKFDGLSTNMFSCQKCKMLNYIPTACVHLFIFCLIIYTVWLLRLEPTANEEEMPIVQITLIRIAIQHIQLLSLLLNFKIVQFEYEPKLSIAFSAIASHFTTFPMIQCLASALNIDPSSSKFLNLFSIITVFKPILFAVISLIVAPILRYFRERELSGFLLGRQEMEGECIYFQKSYFSWFFSFFIVTYFFYFSNILQNLMSILFCVSYSVDINNPTHGTKASNSDPQIPGRLLLVNIAKENICWSSDHKLSIFIAAIGILVWIILVPAIYSICISVDKNKENIKRRRLVYGWWVCGYETSGNYLWDLFTTWKQLVYLIVIVITNSFVKFNYTRAYFAVPGGSIYESYVPLYVTLISIILCMVMTLIFDWVYSVTKPHNKEIENLNLNKIGNDTNLPEDELFIEEQSQKQRMEFGGFFKAKLSKNNWNTYYYFVKRISNFSILAAIFASIFPRLNVGIGKIISEQRSIWLVSTEIDSDPIGYNELSVRIFSIFALTINYIFIFITVFSVLGIKIYRKITVSLFIKTKVDLKITSLSDFSDKVESITGNKVVGNNDNVKSNVNNPQYYHDINKSKQIGDKEGEKIDDEISIEQLLRMHLRTDCLGFLTHEDRVSIVVAIKRCVNRQEGVAIALRATLDSRFGLCNKYTHLENISFVCESLRSYGFSDPELENLIEDLAETQLVIADRIKVVTKNMVRMTLDLSVVNYPEVAQKVGLQQIVPPELNLNLIGDNNNSVYSQESPYLFEIKKLVARLSMNGLILDISDVYFRIQRSIPLKTKLKVSKGTGLLFSETQTETSEKERIEFPSNKRSDENTEFGYKVPIPCYVDEEYNEPRSLDVDLMLSIKKLTEGDPRVVLEETNYPFAFEKATKYTEISTNKALEKLFALIGPEMSSNMKNNKDNFDINESSDNNNKVNINQDEELIHLLLGLNPDENIGPDAIITLLKDYETVINNTTDPDIYLSKLNSSELPLFKTNSDNLCVENSGESIESTNNNKSDIVDNFNKRNKELGKTETRNKMSPYLKNSIYNLYLLRVLDLKVWLGQYRKQYLEEANRQMENIKINNYLDFNSNMLYDHSGGIKNKSSVSSSSYQNNQGLNQDEKKHEDKSIIKNQGNDNYLINEPEIKEDLKMMSVIPSNLNRYASPSMLFYYLQLCKRLKIGADISITSLIPDNLLDNGVADNDDAIRLYREISPSLNLHENPNGFDIATLHEFSALNTPNINLKRELELTIELQREFNMIFPSAVPCIHSIFWVPFDIYDDDNLWILEASDRQNMIQLLELISKDHPQLVELPYVEEESIEEKIENVEFDLSEQSLVRQTINTLLPQISSNGEIESGKWLWSELPLRFAMDLNGLSIKKLYCSSNYPKSIFLSGNPLSVLGPHSPQWAFISHKSERINYMNGVSTINNSYEHNNGDNAIIIAPGIETKGTPFTIEVWVKLPQLPLHLLDDNKKTKNKEIIQENSSNRSKSRKKKVGKSIASEKRSSINHSLNKFQKNLGLKLFKDNEEDEIEDKSVLDENNVENNANNNDKTNNVEKKQELPTLHVLCGTDSMEGLFTVHRETGIIGFWDSNGRFLKCTIKHDKKDKKSSSQNRNDMLGLKNIATLQGIYDELGLKKKSTYCREMNRNIEEFINFDEDPNILDPWVLIHIVYNLGSIKYYVNGKYIGSIRKTNGLRGDIAVIGGGLESGSNWGYFSQFRLYGAHTSNEQIKKRYESYVSLNIDSSFVTRINKLTNSTINWALTLWRSGAVGFFLWKYSHIDLKSDDVTYLIDLINRKGNVLYNGEIVSEEDNHEIDEYEEIKGKNTERLKNGILLFGIIIRILKGERSFPYYYVYEPLPYIEDIVKKSEDQIIDINNYYTKVKYKMTSITSQLEYTITEDYKNIRLDDRDAYRMNPLVYQPNIVPGPGMSDCLLLAFNTKSNNSGLLITPPIEIQKKINKSNGNLGENSVNVSELYSGWAITIWFHYPLLSNSSYVIKNNIENNSTREDNINYSKRKSNSDIDQYIVLVTGKSDSHIIINDNMDVGVYKNFSKINKSENISESININSSNNIESSINSNTDKGFYPSGLNLNKANLPIGWHMMSVVGRPRIKYSRSDNNNRNMIGGGGIGYTEISLPMQKNSNIITKYKWCQEFYIDGQIMGISSYCTHEDVLMIGNSLFLENSFGIFTCPRVYNRSFSPLEIHTDFLSYNYLIKASSWNSKDDILMDLSFNQIISEFQVLENPSKKIRYLYADNNELNSNYNNRLLSKEKKNKRRILYKNERSDINESSYWLDEMEYQSPLYNYVETFITTNDNVDEYVKNTNTKIIPIKNNDDDNIVNVKNNGLITLHRGPTNENVCVNPTQIFMLEKKTGYSSEGGSIILDKSIRLSKNWTCEVWVYLPFEITYHPYCLLSNNEGIGFIVIGLNGELGSIQKRVDIPINNTGIGDNDDEDEINNTNEGKIKENKFKTKTNNKHFMSWNINIKDFTTMGWYHVVIVFNSTQNNTITTYINSQCIGKKENLLELPHHQSPWIDCIGNLKSNKGNYIAPFGLFGHLKIYDFALSNIEVGLLYKNWLRHKNLKTEILNHHIKQEKSSKTKKYTLSDNSINNEHYCDEFENYNNINDIREDDIEDYSESE</sequence>
<protein>
    <submittedName>
        <fullName evidence="5">Extracellular membrane associated with a signal peptide</fullName>
    </submittedName>
</protein>
<feature type="signal peptide" evidence="3">
    <location>
        <begin position="1"/>
        <end position="26"/>
    </location>
</feature>
<name>A0AAV9XSH6_9CRYT</name>
<feature type="transmembrane region" description="Helical" evidence="2">
    <location>
        <begin position="490"/>
        <end position="514"/>
    </location>
</feature>
<organism evidence="5 6">
    <name type="scientific">Cryptosporidium xiaoi</name>
    <dbReference type="NCBI Taxonomy" id="659607"/>
    <lineage>
        <taxon>Eukaryota</taxon>
        <taxon>Sar</taxon>
        <taxon>Alveolata</taxon>
        <taxon>Apicomplexa</taxon>
        <taxon>Conoidasida</taxon>
        <taxon>Coccidia</taxon>
        <taxon>Eucoccidiorida</taxon>
        <taxon>Eimeriorina</taxon>
        <taxon>Cryptosporidiidae</taxon>
        <taxon>Cryptosporidium</taxon>
    </lineage>
</organism>
<keyword evidence="2" id="KW-0472">Membrane</keyword>
<dbReference type="SMART" id="SM01411">
    <property type="entry name" value="Ephrin_rec_like"/>
    <property type="match status" value="2"/>
</dbReference>
<dbReference type="SUPFAM" id="SSF49899">
    <property type="entry name" value="Concanavalin A-like lectins/glucanases"/>
    <property type="match status" value="2"/>
</dbReference>
<keyword evidence="6" id="KW-1185">Reference proteome</keyword>
<dbReference type="PANTHER" id="PTHR42264">
    <property type="entry name" value="EPHRIN_REC_LIKE DOMAIN-CONTAINING PROTEIN"/>
    <property type="match status" value="1"/>
</dbReference>
<comment type="caution">
    <text evidence="5">The sequence shown here is derived from an EMBL/GenBank/DDBJ whole genome shotgun (WGS) entry which is preliminary data.</text>
</comment>
<feature type="transmembrane region" description="Helical" evidence="2">
    <location>
        <begin position="549"/>
        <end position="565"/>
    </location>
</feature>
<dbReference type="Pfam" id="PF07699">
    <property type="entry name" value="Ephrin_rec_like"/>
    <property type="match status" value="1"/>
</dbReference>
<accession>A0AAV9XSH6</accession>
<dbReference type="Proteomes" id="UP001311799">
    <property type="component" value="Unassembled WGS sequence"/>
</dbReference>
<dbReference type="InterPro" id="IPR011641">
    <property type="entry name" value="Tyr-kin_ephrin_A/B_rcpt-like"/>
</dbReference>
<keyword evidence="2" id="KW-0812">Transmembrane</keyword>